<dbReference type="RefSeq" id="WP_071838077.1">
    <property type="nucleotide sequence ID" value="NZ_CALXQD010000010.1"/>
</dbReference>
<feature type="transmembrane region" description="Helical" evidence="6">
    <location>
        <begin position="12"/>
        <end position="37"/>
    </location>
</feature>
<dbReference type="PANTHER" id="PTHR23531:SF1">
    <property type="entry name" value="QUINOLENE RESISTANCE PROTEIN NORA"/>
    <property type="match status" value="1"/>
</dbReference>
<dbReference type="InterPro" id="IPR020846">
    <property type="entry name" value="MFS_dom"/>
</dbReference>
<reference evidence="8 9" key="1">
    <citation type="journal article" date="2021" name="Sci. Rep.">
        <title>The distribution of antibiotic resistance genes in chicken gut microbiota commensals.</title>
        <authorList>
            <person name="Juricova H."/>
            <person name="Matiasovicova J."/>
            <person name="Kubasova T."/>
            <person name="Cejkova D."/>
            <person name="Rychlik I."/>
        </authorList>
    </citation>
    <scope>NUCLEOTIDE SEQUENCE [LARGE SCALE GENOMIC DNA]</scope>
    <source>
        <strain evidence="8 9">An537</strain>
    </source>
</reference>
<keyword evidence="2" id="KW-0813">Transport</keyword>
<proteinExistence type="predicted"/>
<dbReference type="EMBL" id="JACJLA010000021">
    <property type="protein sequence ID" value="MBM6913495.1"/>
    <property type="molecule type" value="Genomic_DNA"/>
</dbReference>
<feature type="transmembrane region" description="Helical" evidence="6">
    <location>
        <begin position="49"/>
        <end position="67"/>
    </location>
</feature>
<comment type="caution">
    <text evidence="8">The sequence shown here is derived from an EMBL/GenBank/DDBJ whole genome shotgun (WGS) entry which is preliminary data.</text>
</comment>
<keyword evidence="4 6" id="KW-1133">Transmembrane helix</keyword>
<keyword evidence="9" id="KW-1185">Reference proteome</keyword>
<dbReference type="Proteomes" id="UP000707138">
    <property type="component" value="Unassembled WGS sequence"/>
</dbReference>
<organism evidence="8 9">
    <name type="scientific">Veillonella magna</name>
    <dbReference type="NCBI Taxonomy" id="464322"/>
    <lineage>
        <taxon>Bacteria</taxon>
        <taxon>Bacillati</taxon>
        <taxon>Bacillota</taxon>
        <taxon>Negativicutes</taxon>
        <taxon>Veillonellales</taxon>
        <taxon>Veillonellaceae</taxon>
        <taxon>Veillonella</taxon>
    </lineage>
</organism>
<feature type="transmembrane region" description="Helical" evidence="6">
    <location>
        <begin position="166"/>
        <end position="188"/>
    </location>
</feature>
<feature type="transmembrane region" description="Helical" evidence="6">
    <location>
        <begin position="277"/>
        <end position="294"/>
    </location>
</feature>
<evidence type="ECO:0000256" key="4">
    <source>
        <dbReference type="ARBA" id="ARBA00022989"/>
    </source>
</evidence>
<dbReference type="SUPFAM" id="SSF103473">
    <property type="entry name" value="MFS general substrate transporter"/>
    <property type="match status" value="1"/>
</dbReference>
<dbReference type="Gene3D" id="1.20.1250.20">
    <property type="entry name" value="MFS general substrate transporter like domains"/>
    <property type="match status" value="1"/>
</dbReference>
<evidence type="ECO:0000259" key="7">
    <source>
        <dbReference type="PROSITE" id="PS50850"/>
    </source>
</evidence>
<accession>A0ABS2GJL3</accession>
<dbReference type="InterPro" id="IPR036259">
    <property type="entry name" value="MFS_trans_sf"/>
</dbReference>
<dbReference type="InterPro" id="IPR052714">
    <property type="entry name" value="MFS_Exporter"/>
</dbReference>
<sequence>MNSSKDRLWTAAFILDTVVNLLIYLIYYLLMVIITVVAKDNLQASLAEAGLASGIFILGTLVARLLAGRFVEEYGCKKMLYAGLGIYLITTVFYFYMPNLWVLYVVRLLNGIGYGVASTATSTIVAAIVPASRRGEGINYYGLSTSLAAAVGPFLGMLLINLTGFYFIISLCVFLIVLCLLGTMGIQFNERALHNDAAEERHGMRISDYLEPLVAPIAIVGLFMGFCYSSVLSFMAAYAREINLVEAGTFFFVVYAVVITVTRPLLGIVFDRKGENFVLYPCYIALAIGLWLISTAQSSAALLWAGVFVGLGYGTFMSNGQAVCVKLVPLNRVGVATSTYFITLDLGLGVGPYMLGFVRPSLGFSGVYDVTAVVALGCFVLYYLLYGRHVGKPSQDMVQGETGNAVDHDAADVALCGKEQAQH</sequence>
<protein>
    <submittedName>
        <fullName evidence="8">MFS transporter</fullName>
    </submittedName>
</protein>
<evidence type="ECO:0000256" key="3">
    <source>
        <dbReference type="ARBA" id="ARBA00022692"/>
    </source>
</evidence>
<comment type="subcellular location">
    <subcellularLocation>
        <location evidence="1">Cell membrane</location>
        <topology evidence="1">Multi-pass membrane protein</topology>
    </subcellularLocation>
</comment>
<evidence type="ECO:0000256" key="6">
    <source>
        <dbReference type="SAM" id="Phobius"/>
    </source>
</evidence>
<evidence type="ECO:0000313" key="8">
    <source>
        <dbReference type="EMBL" id="MBM6913495.1"/>
    </source>
</evidence>
<feature type="transmembrane region" description="Helical" evidence="6">
    <location>
        <begin position="367"/>
        <end position="385"/>
    </location>
</feature>
<feature type="transmembrane region" description="Helical" evidence="6">
    <location>
        <begin position="330"/>
        <end position="355"/>
    </location>
</feature>
<feature type="transmembrane region" description="Helical" evidence="6">
    <location>
        <begin position="250"/>
        <end position="270"/>
    </location>
</feature>
<dbReference type="CDD" id="cd17489">
    <property type="entry name" value="MFS_YfcJ_like"/>
    <property type="match status" value="1"/>
</dbReference>
<feature type="transmembrane region" description="Helical" evidence="6">
    <location>
        <begin position="79"/>
        <end position="96"/>
    </location>
</feature>
<gene>
    <name evidence="8" type="ORF">H6A01_09220</name>
</gene>
<feature type="transmembrane region" description="Helical" evidence="6">
    <location>
        <begin position="108"/>
        <end position="128"/>
    </location>
</feature>
<evidence type="ECO:0000256" key="2">
    <source>
        <dbReference type="ARBA" id="ARBA00022448"/>
    </source>
</evidence>
<keyword evidence="3 6" id="KW-0812">Transmembrane</keyword>
<evidence type="ECO:0000256" key="5">
    <source>
        <dbReference type="ARBA" id="ARBA00023136"/>
    </source>
</evidence>
<dbReference type="Pfam" id="PF07690">
    <property type="entry name" value="MFS_1"/>
    <property type="match status" value="1"/>
</dbReference>
<dbReference type="PANTHER" id="PTHR23531">
    <property type="entry name" value="QUINOLENE RESISTANCE PROTEIN NORA"/>
    <property type="match status" value="1"/>
</dbReference>
<feature type="transmembrane region" description="Helical" evidence="6">
    <location>
        <begin position="300"/>
        <end position="318"/>
    </location>
</feature>
<dbReference type="PROSITE" id="PS50850">
    <property type="entry name" value="MFS"/>
    <property type="match status" value="1"/>
</dbReference>
<evidence type="ECO:0000256" key="1">
    <source>
        <dbReference type="ARBA" id="ARBA00004651"/>
    </source>
</evidence>
<dbReference type="InterPro" id="IPR011701">
    <property type="entry name" value="MFS"/>
</dbReference>
<keyword evidence="5 6" id="KW-0472">Membrane</keyword>
<feature type="transmembrane region" description="Helical" evidence="6">
    <location>
        <begin position="140"/>
        <end position="160"/>
    </location>
</feature>
<feature type="transmembrane region" description="Helical" evidence="6">
    <location>
        <begin position="209"/>
        <end position="238"/>
    </location>
</feature>
<feature type="domain" description="Major facilitator superfamily (MFS) profile" evidence="7">
    <location>
        <begin position="12"/>
        <end position="390"/>
    </location>
</feature>
<name>A0ABS2GJL3_9FIRM</name>
<evidence type="ECO:0000313" key="9">
    <source>
        <dbReference type="Proteomes" id="UP000707138"/>
    </source>
</evidence>